<keyword evidence="11 23" id="KW-0732">Signal</keyword>
<feature type="domain" description="EGF-like" evidence="24">
    <location>
        <begin position="1860"/>
        <end position="1896"/>
    </location>
</feature>
<feature type="domain" description="Sushi" evidence="26">
    <location>
        <begin position="471"/>
        <end position="535"/>
    </location>
</feature>
<dbReference type="Pfam" id="PF00008">
    <property type="entry name" value="EGF"/>
    <property type="match status" value="13"/>
</dbReference>
<feature type="domain" description="Sushi" evidence="26">
    <location>
        <begin position="188"/>
        <end position="253"/>
    </location>
</feature>
<dbReference type="FunFam" id="2.10.25.10:FF:000575">
    <property type="entry name" value="Crumbs, isoform C"/>
    <property type="match status" value="1"/>
</dbReference>
<evidence type="ECO:0000256" key="9">
    <source>
        <dbReference type="ARBA" id="ARBA00022553"/>
    </source>
</evidence>
<dbReference type="InterPro" id="IPR011641">
    <property type="entry name" value="Tyr-kin_ephrin_A/B_rcpt-like"/>
</dbReference>
<dbReference type="Gene3D" id="2.10.50.10">
    <property type="entry name" value="Tumor Necrosis Factor Receptor, subunit A, domain 2"/>
    <property type="match status" value="3"/>
</dbReference>
<keyword evidence="16 22" id="KW-0472">Membrane</keyword>
<feature type="domain" description="Pentraxin (PTX)" evidence="27">
    <location>
        <begin position="2396"/>
        <end position="2599"/>
    </location>
</feature>
<keyword evidence="17 19" id="KW-1015">Disulfide bond</keyword>
<feature type="domain" description="EGF-like" evidence="24">
    <location>
        <begin position="1594"/>
        <end position="1630"/>
    </location>
</feature>
<keyword evidence="4" id="KW-0217">Developmental protein</keyword>
<dbReference type="Pfam" id="PF00084">
    <property type="entry name" value="Sushi"/>
    <property type="match status" value="8"/>
</dbReference>
<feature type="disulfide bond" evidence="19">
    <location>
        <begin position="1734"/>
        <end position="1743"/>
    </location>
</feature>
<keyword evidence="18" id="KW-0325">Glycoprotein</keyword>
<feature type="domain" description="HYR" evidence="25">
    <location>
        <begin position="1018"/>
        <end position="1103"/>
    </location>
</feature>
<dbReference type="Pfam" id="PF02494">
    <property type="entry name" value="HYR"/>
    <property type="match status" value="5"/>
</dbReference>
<evidence type="ECO:0000256" key="19">
    <source>
        <dbReference type="PROSITE-ProRule" id="PRU00076"/>
    </source>
</evidence>
<evidence type="ECO:0000256" key="4">
    <source>
        <dbReference type="ARBA" id="ARBA00022473"/>
    </source>
</evidence>
<evidence type="ECO:0000256" key="14">
    <source>
        <dbReference type="ARBA" id="ARBA00022837"/>
    </source>
</evidence>
<feature type="domain" description="EGF-like" evidence="24">
    <location>
        <begin position="2316"/>
        <end position="2353"/>
    </location>
</feature>
<evidence type="ECO:0000256" key="2">
    <source>
        <dbReference type="ARBA" id="ARBA00004498"/>
    </source>
</evidence>
<dbReference type="GO" id="GO:0060562">
    <property type="term" value="P:epithelial tube morphogenesis"/>
    <property type="evidence" value="ECO:0007669"/>
    <property type="project" value="UniProtKB-ARBA"/>
</dbReference>
<feature type="domain" description="EGF-like" evidence="24">
    <location>
        <begin position="2202"/>
        <end position="2238"/>
    </location>
</feature>
<feature type="domain" description="Sushi" evidence="26">
    <location>
        <begin position="121"/>
        <end position="187"/>
    </location>
</feature>
<dbReference type="Pfam" id="PF12661">
    <property type="entry name" value="hEGF"/>
    <property type="match status" value="5"/>
</dbReference>
<feature type="disulfide bond" evidence="19">
    <location>
        <begin position="1658"/>
        <end position="1667"/>
    </location>
</feature>
<evidence type="ECO:0000256" key="8">
    <source>
        <dbReference type="ARBA" id="ARBA00022536"/>
    </source>
</evidence>
<feature type="domain" description="EGF-like" evidence="24">
    <location>
        <begin position="1898"/>
        <end position="1934"/>
    </location>
</feature>
<dbReference type="FunFam" id="2.10.25.10:FF:000434">
    <property type="entry name" value="Predicted protein"/>
    <property type="match status" value="1"/>
</dbReference>
<dbReference type="GO" id="GO:0016324">
    <property type="term" value="C:apical plasma membrane"/>
    <property type="evidence" value="ECO:0007669"/>
    <property type="project" value="UniProtKB-SubCell"/>
</dbReference>
<feature type="domain" description="EGF-like" evidence="24">
    <location>
        <begin position="2164"/>
        <end position="2200"/>
    </location>
</feature>
<feature type="domain" description="EGF-like" evidence="24">
    <location>
        <begin position="1936"/>
        <end position="1972"/>
    </location>
</feature>
<feature type="domain" description="EGF-like" evidence="24">
    <location>
        <begin position="1632"/>
        <end position="1668"/>
    </location>
</feature>
<dbReference type="FunFam" id="2.10.25.10:FF:000472">
    <property type="entry name" value="Uncharacterized protein, isoform A"/>
    <property type="match status" value="2"/>
</dbReference>
<comment type="subcellular location">
    <subcellularLocation>
        <location evidence="1">Apical cell membrane</location>
        <topology evidence="1">Single-pass type I membrane protein</topology>
    </subcellularLocation>
    <subcellularLocation>
        <location evidence="2">Secreted</location>
        <location evidence="2">Extracellular space</location>
        <location evidence="2">Extracellular matrix</location>
    </subcellularLocation>
</comment>
<keyword evidence="8 19" id="KW-0245">EGF-like domain</keyword>
<dbReference type="InterPro" id="IPR000436">
    <property type="entry name" value="Sushi_SCR_CCP_dom"/>
</dbReference>
<dbReference type="PROSITE" id="PS51828">
    <property type="entry name" value="PTX_2"/>
    <property type="match status" value="1"/>
</dbReference>
<dbReference type="CDD" id="cd00033">
    <property type="entry name" value="CCP"/>
    <property type="match status" value="9"/>
</dbReference>
<dbReference type="FunFam" id="2.10.25.10:FF:000012">
    <property type="entry name" value="Delta-like protein"/>
    <property type="match status" value="1"/>
</dbReference>
<dbReference type="SMART" id="SM01411">
    <property type="entry name" value="Ephrin_rec_like"/>
    <property type="match status" value="4"/>
</dbReference>
<dbReference type="InterPro" id="IPR013032">
    <property type="entry name" value="EGF-like_CS"/>
</dbReference>
<dbReference type="InterPro" id="IPR051022">
    <property type="entry name" value="Notch_Cell-Fate_Det"/>
</dbReference>
<keyword evidence="15 22" id="KW-1133">Transmembrane helix</keyword>
<feature type="domain" description="EGF-like" evidence="24">
    <location>
        <begin position="1974"/>
        <end position="2010"/>
    </location>
</feature>
<evidence type="ECO:0000256" key="3">
    <source>
        <dbReference type="ARBA" id="ARBA00006373"/>
    </source>
</evidence>
<organism evidence="28 29">
    <name type="scientific">Actinia tenebrosa</name>
    <name type="common">Australian red waratah sea anemone</name>
    <dbReference type="NCBI Taxonomy" id="6105"/>
    <lineage>
        <taxon>Eukaryota</taxon>
        <taxon>Metazoa</taxon>
        <taxon>Cnidaria</taxon>
        <taxon>Anthozoa</taxon>
        <taxon>Hexacorallia</taxon>
        <taxon>Actiniaria</taxon>
        <taxon>Actiniidae</taxon>
        <taxon>Actinia</taxon>
    </lineage>
</organism>
<dbReference type="GO" id="GO:0007154">
    <property type="term" value="P:cell communication"/>
    <property type="evidence" value="ECO:0007669"/>
    <property type="project" value="UniProtKB-ARBA"/>
</dbReference>
<dbReference type="PANTHER" id="PTHR24049:SF22">
    <property type="entry name" value="DROSOPHILA CRUMBS HOMOLOG"/>
    <property type="match status" value="1"/>
</dbReference>
<feature type="domain" description="Sushi" evidence="26">
    <location>
        <begin position="682"/>
        <end position="741"/>
    </location>
</feature>
<feature type="domain" description="Sushi" evidence="26">
    <location>
        <begin position="887"/>
        <end position="951"/>
    </location>
</feature>
<feature type="domain" description="EGF-like" evidence="24">
    <location>
        <begin position="1784"/>
        <end position="1820"/>
    </location>
</feature>
<dbReference type="GO" id="GO:0009952">
    <property type="term" value="P:anterior/posterior pattern specification"/>
    <property type="evidence" value="ECO:0007669"/>
    <property type="project" value="UniProtKB-ARBA"/>
</dbReference>
<feature type="domain" description="EGF-like" evidence="24">
    <location>
        <begin position="2638"/>
        <end position="2673"/>
    </location>
</feature>
<dbReference type="SMART" id="SM00179">
    <property type="entry name" value="EGF_CA"/>
    <property type="match status" value="23"/>
</dbReference>
<feature type="domain" description="EGF-like" evidence="24">
    <location>
        <begin position="2355"/>
        <end position="2391"/>
    </location>
</feature>
<feature type="domain" description="EGF-like" evidence="24">
    <location>
        <begin position="2087"/>
        <end position="2123"/>
    </location>
</feature>
<feature type="disulfide bond" evidence="19">
    <location>
        <begin position="2304"/>
        <end position="2313"/>
    </location>
</feature>
<evidence type="ECO:0000256" key="21">
    <source>
        <dbReference type="SAM" id="MobiDB-lite"/>
    </source>
</evidence>
<dbReference type="PROSITE" id="PS01187">
    <property type="entry name" value="EGF_CA"/>
    <property type="match status" value="9"/>
</dbReference>
<keyword evidence="5" id="KW-1003">Cell membrane</keyword>
<dbReference type="RefSeq" id="XP_031559985.1">
    <property type="nucleotide sequence ID" value="XM_031704125.1"/>
</dbReference>
<feature type="disulfide bond" evidence="19">
    <location>
        <begin position="2228"/>
        <end position="2237"/>
    </location>
</feature>
<feature type="domain" description="EGF-like" evidence="24">
    <location>
        <begin position="2240"/>
        <end position="2276"/>
    </location>
</feature>
<dbReference type="InterPro" id="IPR009030">
    <property type="entry name" value="Growth_fac_rcpt_cys_sf"/>
</dbReference>
<dbReference type="GO" id="GO:0005509">
    <property type="term" value="F:calcium ion binding"/>
    <property type="evidence" value="ECO:0007669"/>
    <property type="project" value="InterPro"/>
</dbReference>
<feature type="domain" description="HYR" evidence="25">
    <location>
        <begin position="252"/>
        <end position="341"/>
    </location>
</feature>
<dbReference type="SUPFAM" id="SSF49899">
    <property type="entry name" value="Concanavalin A-like lectins/glucanases"/>
    <property type="match status" value="1"/>
</dbReference>
<feature type="domain" description="EGF-like" evidence="24">
    <location>
        <begin position="1708"/>
        <end position="1744"/>
    </location>
</feature>
<evidence type="ECO:0000256" key="20">
    <source>
        <dbReference type="PROSITE-ProRule" id="PRU00302"/>
    </source>
</evidence>
<evidence type="ECO:0000259" key="26">
    <source>
        <dbReference type="PROSITE" id="PS50923"/>
    </source>
</evidence>
<feature type="disulfide bond" evidence="19">
    <location>
        <begin position="2343"/>
        <end position="2352"/>
    </location>
</feature>
<dbReference type="InterPro" id="IPR001759">
    <property type="entry name" value="PTX_dom"/>
</dbReference>
<dbReference type="GO" id="GO:0048598">
    <property type="term" value="P:embryonic morphogenesis"/>
    <property type="evidence" value="ECO:0007669"/>
    <property type="project" value="UniProtKB-ARBA"/>
</dbReference>
<evidence type="ECO:0000313" key="29">
    <source>
        <dbReference type="RefSeq" id="XP_031559985.1"/>
    </source>
</evidence>
<evidence type="ECO:0000256" key="22">
    <source>
        <dbReference type="SAM" id="Phobius"/>
    </source>
</evidence>
<dbReference type="Gene3D" id="2.10.70.10">
    <property type="entry name" value="Complement Module, domain 1"/>
    <property type="match status" value="10"/>
</dbReference>
<dbReference type="GO" id="GO:0050877">
    <property type="term" value="P:nervous system process"/>
    <property type="evidence" value="ECO:0007669"/>
    <property type="project" value="UniProtKB-ARBA"/>
</dbReference>
<dbReference type="GO" id="GO:0019904">
    <property type="term" value="F:protein domain specific binding"/>
    <property type="evidence" value="ECO:0007669"/>
    <property type="project" value="UniProtKB-ARBA"/>
</dbReference>
<dbReference type="InParanoid" id="A0A6P8I5G3"/>
<dbReference type="GO" id="GO:0048871">
    <property type="term" value="P:multicellular organismal-level homeostasis"/>
    <property type="evidence" value="ECO:0007669"/>
    <property type="project" value="UniProtKB-ARBA"/>
</dbReference>
<dbReference type="InterPro" id="IPR035976">
    <property type="entry name" value="Sushi/SCR/CCP_sf"/>
</dbReference>
<evidence type="ECO:0000256" key="12">
    <source>
        <dbReference type="ARBA" id="ARBA00022737"/>
    </source>
</evidence>
<evidence type="ECO:0000256" key="10">
    <source>
        <dbReference type="ARBA" id="ARBA00022692"/>
    </source>
</evidence>
<dbReference type="PROSITE" id="PS50825">
    <property type="entry name" value="HYR"/>
    <property type="match status" value="5"/>
</dbReference>
<dbReference type="Pfam" id="PF07645">
    <property type="entry name" value="EGF_CA"/>
    <property type="match status" value="2"/>
</dbReference>
<dbReference type="InterPro" id="IPR000742">
    <property type="entry name" value="EGF"/>
</dbReference>
<dbReference type="FunFam" id="2.10.25.10:FF:000031">
    <property type="entry name" value="neurogenic locus notch homolog protein 3"/>
    <property type="match status" value="1"/>
</dbReference>
<feature type="disulfide bond" evidence="19">
    <location>
        <begin position="2113"/>
        <end position="2122"/>
    </location>
</feature>
<feature type="disulfide bond" evidence="19">
    <location>
        <begin position="2000"/>
        <end position="2009"/>
    </location>
</feature>
<dbReference type="GO" id="GO:0007157">
    <property type="term" value="P:heterophilic cell-cell adhesion via plasma membrane cell adhesion molecules"/>
    <property type="evidence" value="ECO:0007669"/>
    <property type="project" value="TreeGrafter"/>
</dbReference>
<feature type="domain" description="Sushi" evidence="26">
    <location>
        <begin position="407"/>
        <end position="470"/>
    </location>
</feature>
<evidence type="ECO:0000256" key="1">
    <source>
        <dbReference type="ARBA" id="ARBA00004247"/>
    </source>
</evidence>
<feature type="domain" description="Sushi" evidence="26">
    <location>
        <begin position="342"/>
        <end position="406"/>
    </location>
</feature>
<keyword evidence="9" id="KW-0597">Phosphoprotein</keyword>
<feature type="disulfide bond" evidence="19">
    <location>
        <begin position="2037"/>
        <end position="2046"/>
    </location>
</feature>
<feature type="disulfide bond" evidence="19">
    <location>
        <begin position="2381"/>
        <end position="2390"/>
    </location>
</feature>
<feature type="disulfide bond" evidence="19">
    <location>
        <begin position="1696"/>
        <end position="1705"/>
    </location>
</feature>
<feature type="domain" description="Sushi" evidence="26">
    <location>
        <begin position="2681"/>
        <end position="2746"/>
    </location>
</feature>
<dbReference type="FunFam" id="2.10.25.10:FF:000391">
    <property type="entry name" value="Weary, isoform C"/>
    <property type="match status" value="1"/>
</dbReference>
<dbReference type="InterPro" id="IPR001881">
    <property type="entry name" value="EGF-like_Ca-bd_dom"/>
</dbReference>
<evidence type="ECO:0000256" key="11">
    <source>
        <dbReference type="ARBA" id="ARBA00022729"/>
    </source>
</evidence>
<dbReference type="SUPFAM" id="SSF57184">
    <property type="entry name" value="Growth factor receptor domain"/>
    <property type="match status" value="6"/>
</dbReference>
<feature type="domain" description="HYR" evidence="25">
    <location>
        <begin position="1104"/>
        <end position="1185"/>
    </location>
</feature>
<feature type="disulfide bond" evidence="19">
    <location>
        <begin position="2642"/>
        <end position="2652"/>
    </location>
</feature>
<feature type="domain" description="EGF-like" evidence="24">
    <location>
        <begin position="1822"/>
        <end position="1858"/>
    </location>
</feature>
<dbReference type="GO" id="GO:0051049">
    <property type="term" value="P:regulation of transport"/>
    <property type="evidence" value="ECO:0007669"/>
    <property type="project" value="UniProtKB-ARBA"/>
</dbReference>
<feature type="disulfide bond" evidence="19">
    <location>
        <begin position="2626"/>
        <end position="2635"/>
    </location>
</feature>
<dbReference type="FunFam" id="2.10.25.10:FF:000080">
    <property type="entry name" value="Neurogenic locus notch 1"/>
    <property type="match status" value="1"/>
</dbReference>
<dbReference type="FunFam" id="2.10.25.10:FF:000117">
    <property type="entry name" value="Delta-like protein"/>
    <property type="match status" value="1"/>
</dbReference>
<dbReference type="Pfam" id="PF13385">
    <property type="entry name" value="Laminin_G_3"/>
    <property type="match status" value="1"/>
</dbReference>
<feature type="disulfide bond" evidence="19">
    <location>
        <begin position="2605"/>
        <end position="2615"/>
    </location>
</feature>
<dbReference type="InterPro" id="IPR003410">
    <property type="entry name" value="HYR_dom"/>
</dbReference>
<evidence type="ECO:0000256" key="7">
    <source>
        <dbReference type="ARBA" id="ARBA00022530"/>
    </source>
</evidence>
<dbReference type="GO" id="GO:0048638">
    <property type="term" value="P:regulation of developmental growth"/>
    <property type="evidence" value="ECO:0007669"/>
    <property type="project" value="UniProtKB-ARBA"/>
</dbReference>
<dbReference type="Gene3D" id="2.60.120.200">
    <property type="match status" value="1"/>
</dbReference>
<dbReference type="GO" id="GO:0005911">
    <property type="term" value="C:cell-cell junction"/>
    <property type="evidence" value="ECO:0007669"/>
    <property type="project" value="UniProtKB-ARBA"/>
</dbReference>
<feature type="region of interest" description="Disordered" evidence="21">
    <location>
        <begin position="3098"/>
        <end position="3150"/>
    </location>
</feature>
<dbReference type="Proteomes" id="UP000515163">
    <property type="component" value="Unplaced"/>
</dbReference>
<dbReference type="CDD" id="cd00054">
    <property type="entry name" value="EGF_CA"/>
    <property type="match status" value="22"/>
</dbReference>
<feature type="transmembrane region" description="Helical" evidence="22">
    <location>
        <begin position="2968"/>
        <end position="2991"/>
    </location>
</feature>
<dbReference type="FunFam" id="2.10.25.10:FF:000122">
    <property type="entry name" value="Protein crumbs homolog 2"/>
    <property type="match status" value="1"/>
</dbReference>
<feature type="disulfide bond" evidence="19">
    <location>
        <begin position="1848"/>
        <end position="1857"/>
    </location>
</feature>
<dbReference type="OrthoDB" id="10066368at2759"/>
<dbReference type="PRINTS" id="PR00010">
    <property type="entry name" value="EGFBLOOD"/>
</dbReference>
<reference evidence="29" key="1">
    <citation type="submission" date="2025-08" db="UniProtKB">
        <authorList>
            <consortium name="RefSeq"/>
        </authorList>
    </citation>
    <scope>IDENTIFICATION</scope>
    <source>
        <tissue evidence="29">Tentacle</tissue>
    </source>
</reference>
<feature type="domain" description="HYR" evidence="25">
    <location>
        <begin position="534"/>
        <end position="618"/>
    </location>
</feature>
<protein>
    <submittedName>
        <fullName evidence="29">Uncharacterized protein LOC116296157 isoform X1</fullName>
    </submittedName>
</protein>
<name>A0A6P8I5G3_ACTTE</name>
<feature type="disulfide bond" evidence="19">
    <location>
        <begin position="1810"/>
        <end position="1819"/>
    </location>
</feature>
<dbReference type="GO" id="GO:0051093">
    <property type="term" value="P:negative regulation of developmental process"/>
    <property type="evidence" value="ECO:0007669"/>
    <property type="project" value="UniProtKB-ARBA"/>
</dbReference>
<dbReference type="GO" id="GO:0030182">
    <property type="term" value="P:neuron differentiation"/>
    <property type="evidence" value="ECO:0007669"/>
    <property type="project" value="UniProtKB-ARBA"/>
</dbReference>
<evidence type="ECO:0000256" key="16">
    <source>
        <dbReference type="ARBA" id="ARBA00023136"/>
    </source>
</evidence>
<dbReference type="PROSITE" id="PS00022">
    <property type="entry name" value="EGF_1"/>
    <property type="match status" value="23"/>
</dbReference>
<feature type="disulfide bond" evidence="19">
    <location>
        <begin position="1772"/>
        <end position="1781"/>
    </location>
</feature>
<dbReference type="GO" id="GO:0032991">
    <property type="term" value="C:protein-containing complex"/>
    <property type="evidence" value="ECO:0007669"/>
    <property type="project" value="TreeGrafter"/>
</dbReference>
<feature type="domain" description="Sushi" evidence="26">
    <location>
        <begin position="742"/>
        <end position="804"/>
    </location>
</feature>
<feature type="disulfide bond" evidence="19">
    <location>
        <begin position="2266"/>
        <end position="2275"/>
    </location>
</feature>
<dbReference type="SMART" id="SM00181">
    <property type="entry name" value="EGF"/>
    <property type="match status" value="25"/>
</dbReference>
<evidence type="ECO:0000256" key="15">
    <source>
        <dbReference type="ARBA" id="ARBA00022989"/>
    </source>
</evidence>
<evidence type="ECO:0000256" key="17">
    <source>
        <dbReference type="ARBA" id="ARBA00023157"/>
    </source>
</evidence>
<dbReference type="GO" id="GO:0045197">
    <property type="term" value="P:establishment or maintenance of epithelial cell apical/basal polarity"/>
    <property type="evidence" value="ECO:0007669"/>
    <property type="project" value="TreeGrafter"/>
</dbReference>
<keyword evidence="6" id="KW-0964">Secreted</keyword>
<dbReference type="FunFam" id="2.10.25.10:FF:000045">
    <property type="entry name" value="Slit guidance ligand 2"/>
    <property type="match status" value="1"/>
</dbReference>
<dbReference type="GO" id="GO:0009967">
    <property type="term" value="P:positive regulation of signal transduction"/>
    <property type="evidence" value="ECO:0007669"/>
    <property type="project" value="UniProtKB-ARBA"/>
</dbReference>
<keyword evidence="20" id="KW-0768">Sushi</keyword>
<feature type="domain" description="EGF-like" evidence="24">
    <location>
        <begin position="1670"/>
        <end position="1706"/>
    </location>
</feature>
<dbReference type="GO" id="GO:0002064">
    <property type="term" value="P:epithelial cell development"/>
    <property type="evidence" value="ECO:0007669"/>
    <property type="project" value="UniProtKB-ARBA"/>
</dbReference>
<feature type="domain" description="HYR" evidence="25">
    <location>
        <begin position="803"/>
        <end position="886"/>
    </location>
</feature>
<dbReference type="GO" id="GO:0051240">
    <property type="term" value="P:positive regulation of multicellular organismal process"/>
    <property type="evidence" value="ECO:0007669"/>
    <property type="project" value="UniProtKB-ARBA"/>
</dbReference>
<feature type="domain" description="EGF-like" evidence="24">
    <location>
        <begin position="2601"/>
        <end position="2636"/>
    </location>
</feature>
<dbReference type="GO" id="GO:0023052">
    <property type="term" value="P:signaling"/>
    <property type="evidence" value="ECO:0007669"/>
    <property type="project" value="UniProtKB-ARBA"/>
</dbReference>
<feature type="disulfide bond" evidence="19">
    <location>
        <begin position="2016"/>
        <end position="2026"/>
    </location>
</feature>
<keyword evidence="13" id="KW-0221">Differentiation</keyword>
<dbReference type="GO" id="GO:0030097">
    <property type="term" value="P:hemopoiesis"/>
    <property type="evidence" value="ECO:0007669"/>
    <property type="project" value="UniProtKB-ARBA"/>
</dbReference>
<dbReference type="Gene3D" id="2.10.25.10">
    <property type="entry name" value="Laminin"/>
    <property type="match status" value="23"/>
</dbReference>
<evidence type="ECO:0000259" key="27">
    <source>
        <dbReference type="PROSITE" id="PS51828"/>
    </source>
</evidence>
<dbReference type="PANTHER" id="PTHR24049">
    <property type="entry name" value="CRUMBS FAMILY MEMBER"/>
    <property type="match status" value="1"/>
</dbReference>
<comment type="similarity">
    <text evidence="3">Belongs to the EGF domain peptide family.</text>
</comment>
<dbReference type="SUPFAM" id="SSF57196">
    <property type="entry name" value="EGF/Laminin"/>
    <property type="match status" value="10"/>
</dbReference>
<dbReference type="GO" id="GO:0051241">
    <property type="term" value="P:negative regulation of multicellular organismal process"/>
    <property type="evidence" value="ECO:0007669"/>
    <property type="project" value="UniProtKB-ARBA"/>
</dbReference>
<dbReference type="InterPro" id="IPR000152">
    <property type="entry name" value="EGF-type_Asp/Asn_hydroxyl_site"/>
</dbReference>
<dbReference type="SMART" id="SM00032">
    <property type="entry name" value="CCP"/>
    <property type="match status" value="12"/>
</dbReference>
<evidence type="ECO:0000259" key="24">
    <source>
        <dbReference type="PROSITE" id="PS50026"/>
    </source>
</evidence>
<feature type="disulfide bond" evidence="19">
    <location>
        <begin position="2152"/>
        <end position="2161"/>
    </location>
</feature>
<dbReference type="PROSITE" id="PS50923">
    <property type="entry name" value="SUSHI"/>
    <property type="match status" value="10"/>
</dbReference>
<proteinExistence type="inferred from homology"/>
<dbReference type="InterPro" id="IPR018097">
    <property type="entry name" value="EGF_Ca-bd_CS"/>
</dbReference>
<evidence type="ECO:0000256" key="5">
    <source>
        <dbReference type="ARBA" id="ARBA00022475"/>
    </source>
</evidence>
<feature type="disulfide bond" evidence="19">
    <location>
        <begin position="2190"/>
        <end position="2199"/>
    </location>
</feature>
<dbReference type="SUPFAM" id="SSF57535">
    <property type="entry name" value="Complement control module/SCR domain"/>
    <property type="match status" value="10"/>
</dbReference>
<evidence type="ECO:0000256" key="13">
    <source>
        <dbReference type="ARBA" id="ARBA00022782"/>
    </source>
</evidence>
<feature type="chain" id="PRO_5028289251" evidence="23">
    <location>
        <begin position="21"/>
        <end position="3150"/>
    </location>
</feature>
<dbReference type="GO" id="GO:0080090">
    <property type="term" value="P:regulation of primary metabolic process"/>
    <property type="evidence" value="ECO:0007669"/>
    <property type="project" value="UniProtKB-ARBA"/>
</dbReference>
<dbReference type="GeneID" id="116296157"/>
<feature type="domain" description="EGF-like" evidence="24">
    <location>
        <begin position="1746"/>
        <end position="1782"/>
    </location>
</feature>
<dbReference type="FunFam" id="2.10.25.10:FF:000004">
    <property type="entry name" value="Neurogenic locus notch 1"/>
    <property type="match status" value="1"/>
</dbReference>
<dbReference type="GO" id="GO:0008593">
    <property type="term" value="P:regulation of Notch signaling pathway"/>
    <property type="evidence" value="ECO:0007669"/>
    <property type="project" value="UniProtKB-ARBA"/>
</dbReference>
<keyword evidence="10 22" id="KW-0812">Transmembrane</keyword>
<dbReference type="FunFam" id="2.10.50.10:FF:000032">
    <property type="entry name" value="Uncharacterized protein, isoform A"/>
    <property type="match status" value="2"/>
</dbReference>
<dbReference type="GO" id="GO:0009792">
    <property type="term" value="P:embryo development ending in birth or egg hatching"/>
    <property type="evidence" value="ECO:0007669"/>
    <property type="project" value="UniProtKB-ARBA"/>
</dbReference>
<dbReference type="PROSITE" id="PS01186">
    <property type="entry name" value="EGF_2"/>
    <property type="match status" value="21"/>
</dbReference>
<feature type="disulfide bond" evidence="19">
    <location>
        <begin position="1924"/>
        <end position="1933"/>
    </location>
</feature>
<dbReference type="InterPro" id="IPR049883">
    <property type="entry name" value="NOTCH1_EGF-like"/>
</dbReference>
<comment type="caution">
    <text evidence="19">Lacks conserved residue(s) required for the propagation of feature annotation.</text>
</comment>
<evidence type="ECO:0000256" key="23">
    <source>
        <dbReference type="SAM" id="SignalP"/>
    </source>
</evidence>
<sequence>MSKRLLSVVVFSLLFFYCNGCGGGGSSSPDPRHGNWGAWYPQVDFNGCNCRGIVTQHRNCDNPSPAHGGRACDGANYRDHDCNECSCNKGGCQHQCRNIYGSYECSCDNEYRKDGHNCVEITCRTSDWPAPENGAKTDSSCNNGYVVSVGTTCQSNCKPGYTLEGSSRATCRSDGNWIPSNPPICRVVTCSSISVPVHGSVTPAECTANPTEGTVCTLACKNGYSLVQYSGSEYQTRCSAGRWTNPTNFYCRDLMKPVFSACPEGIQVYADKMQTKATVSWEPVNAKDNDGHVPQMQVYPSYVPPSATSYEFPEGSFYMTYTARDSSGNTATCSFRITVQVRRCPAVSPPTNGRTIPPICSNLYGSKCSIECNEGYNLTGSASRECVRENGSNAVKWTGADVTCQKITCPKLIEPKHTTMAGVGCISSNPSYKTYCTYSCKTGYQAKSGSKIRTCKSDGMWSGGELVCQMVTCPALASLTEGLNISNQSCISQTSSYQDECRYTCGKGYILLGTVSKTCSSTGQWSPSGNPYCRDISMPTFNSCPANVRVFADRKSWSTQVNWTIPTASDNAPGSPTISHHGQRPGELFSAGHHTIKYVATDKSGNSASCIFQVSVEVVTCPALQTPLRGYMQCSNKNIFGSECQFVCNLGYTLRGSQQRTCEKNALSLGYWTGNSTYCEAITCPNLDHPVNGFKSGCSRNTFGENCLFYCNIGSRVVNGSASRTCLQNGTWSGTSLICEGITCPALAVPAKGRIIPNECYNTVGYRVSCQFVCENGYQLMGSNIRTCLANGQWNDQSNVSCRDIETPRFTTSCPYNIDVFAEENKDTAQVIIPPMNATDNSGELPTIKVEGTKTNYTAGRHLITITASDASGNKATCRFYVEVTILRCYSHPSYITNGRVVGVCKNTYGSTCHFQCNDGYNITGSSSRTCKAIPGQIQGYWTGTMPFCSVNRCPPLQRPANGYVYPPMCVASNGPVIDTTCLFGCYNGYVQSAGTPVITCGKSSRWDRDVATIIKCLDKTPPVFTKSCPSNIRISLGHNGTATANWTIPVAEDNSNIPPTVTVTPPDAVPPYSLNKSIVIEYKATDNAGNIGKCSFKIVVEDNIGPRVDYCPPNQTIRAKDMSEKVHWTLPIFVDNSNAKIVPQCNRQSGTVFYWGVWTIHCRGYDDNPDNQPAVCTFNITVEPTPCPSLTPPKNGAKACDTWAFGRFCTPQCNSKHDFAVSISIGMIWVCGSSGVWNPPNGLPDCSETYVPRTARKAASLLYYFEGDCNDPAVQEQVKKNFIQILKQSLFKQMCTDDQMKERCNFTNVEVVCGVTSRGRRSIWEESVAITSRRTRRSVPSKQFKVSFEFSLSLDSGGASNKTFSEIQSSSANASSKMAAIEKEMKRSLENGSLALNISGQVVSAVNDSLATSPTSFVCNTGQIFLNQKCVACPVGTYHNTTLDRCIDCNKGWYQETEGQESCSACPVGMSTVGSKAKNKTDCKAYCKRGHYSPTGLEPCVACDKGSYQSMDGQLKCKTCPDNQTTHSEGATSLNNCSASCMPGSYSPNGLEPCKKCDKRSYQSNSESTSCVSCSGTKTTLKEGSNSSSACQEINECDSNPCQHGSTCIDLIEDFACQCQEGYTGKQCEQDIDDCAAVPCENNATCHDHLKTFTCTCAAGFTGSVCQTEIDECISSPCLNNATCHDLIGRYKCICQPGYEGDRCEREINECQPNPCLNGGTCTDKLNAFSCQCLAGFTGSKCEENIDDCPQNRCANGATCNDQVNNYTCTCLPGYTGFYCDQEINECRSNPCKHNGTCYNTIGSFTCTCPVGYNGSICETEIDECQSSPCLNGATCRDAVGSFSCICSQGYHGDNCEKDIDECAFQPCTNNANCTNTAGSFTCHCQNGFTGKTCDKDIDECLSKPCLNNGSCINERNAFSCQCRDGFTGARCEVNIDECVANPCKNNGTCQDGINDYKCTCNAGFTGSDCEIKIDYCRSNPCENNGKCMNFPTEYKCLCSSGYTGRNCSININECMSKPCLHGTCQDLVNGFRCSCLPGFSGFQCQENIDDCKDNPCRNNATCVDGVNSYQCICQEGFNGTLCEIEINPCDSFPCYNGGTCKDEDKQYMCSCPSGFTGRNCEVNIDDCKPTNPCQNNGSCTDLVSDYTCTCPAGFYGRHCENITNHCINSNCSQNSKCINLPLGFKCNCTEGYYGPTCAFKVKPCTSSPCLNGATCTNKDEGYNCSCRAGYTGNRCEVNIDECQSHMCLNNATCIDQVNGYMCVCWDGFNGTHCEHQLYSCNDQPCMNDGTCVNVFGGYKCECSERFGGLRCEADKNPCKTNPCWNAGTCKEYNITSFSCTCAPGFEGPTCDVNINECASSPCPLHANCIDKVNGYECKCHQSHTGQHCETVINDNFDLLFQDKSDTSSVELKDRKNVPNMESFTIALWVRPDVRYKNGTMITYMVPESQGEVVEISFTAKAIQVRVKLDIIHHGNVIIDGKWHLIGVSWSRSQNTFSLYVDGQNARTVFLPSGPPLKGGGWIILGQKYSWSKKQYVASESFVGILHQVNIWKNAANQEYMWNAAHKCSWPIGGDVNSWIGFMFGTRGNVMKKFPSSCKALELCMQNCTHYVDCNKIRDSMVCNCQKGFTGQLCDVNIDDCASNPCVNGKCVDDIATYQCECQKGFYGDRCEKKLESTAKECPALPKIENGKIAQRTYGGKHIATLTCNDNYGFKPEDVTKYSCGPETDWKWNRQEKITLPRCLGTSEPIAIRHKYEMLIPLNPSRCRTTQQYQRLRSSFKQAFMISISSLDQHKCFALGNCKIENINAPRCGNESQRQARAIVENLEIHFELAFSEWGNSSQHSTVTENAEAVAFQLSYAISVGNFTMIIDGTPVKPRGSSLKLVSNSHQCKDGYVNSYDNASCVACPAGTHLHSNFRDCVPCPIGQYQDMEGKMTCKKCPDGYSTKIGGAARKDQCYDEGTGTPLWKYIVPVAVLTLLLIVIAVLLISRRNKGKNNTKIDHQYSTLYRRAAHNQENKGYDESGEQQYNTLKRWLPQVPPVRFSQESQRYDETGPPVSQHFSTFLSTPGSQGNQGYDKSGDATGITNGERIYEEIDGNKQGTYDQMDQAPQRPLKKPQYENAGTEKAFNSPRYENKRLPLSTFGESKV</sequence>
<evidence type="ECO:0000256" key="18">
    <source>
        <dbReference type="ARBA" id="ARBA00023180"/>
    </source>
</evidence>
<feature type="disulfide bond" evidence="19">
    <location>
        <begin position="2663"/>
        <end position="2672"/>
    </location>
</feature>
<feature type="disulfide bond" evidence="19">
    <location>
        <begin position="2075"/>
        <end position="2084"/>
    </location>
</feature>
<feature type="disulfide bond" evidence="19">
    <location>
        <begin position="1620"/>
        <end position="1629"/>
    </location>
</feature>
<dbReference type="InterPro" id="IPR013320">
    <property type="entry name" value="ConA-like_dom_sf"/>
</dbReference>
<dbReference type="FunFam" id="2.10.25.10:FF:000143">
    <property type="entry name" value="Protein crumbs 1"/>
    <property type="match status" value="4"/>
</dbReference>
<feature type="domain" description="Sushi" evidence="26">
    <location>
        <begin position="619"/>
        <end position="681"/>
    </location>
</feature>
<feature type="domain" description="EGF-like" evidence="24">
    <location>
        <begin position="2125"/>
        <end position="2162"/>
    </location>
</feature>
<dbReference type="GO" id="GO:0035282">
    <property type="term" value="P:segmentation"/>
    <property type="evidence" value="ECO:0007669"/>
    <property type="project" value="UniProtKB-ARBA"/>
</dbReference>
<keyword evidence="7" id="KW-0272">Extracellular matrix</keyword>
<evidence type="ECO:0000313" key="28">
    <source>
        <dbReference type="Proteomes" id="UP000515163"/>
    </source>
</evidence>
<dbReference type="KEGG" id="aten:116296157"/>
<gene>
    <name evidence="29" type="primary">LOC116296157</name>
</gene>
<dbReference type="PROSITE" id="PS00010">
    <property type="entry name" value="ASX_HYDROXYL"/>
    <property type="match status" value="21"/>
</dbReference>
<dbReference type="FunFam" id="2.10.25.10:FF:000565">
    <property type="entry name" value="Predicted protein"/>
    <property type="match status" value="1"/>
</dbReference>
<dbReference type="FunFam" id="2.10.25.10:FF:000327">
    <property type="entry name" value="neurogenic locus notch homolog protein 4"/>
    <property type="match status" value="2"/>
</dbReference>
<feature type="signal peptide" evidence="23">
    <location>
        <begin position="1"/>
        <end position="20"/>
    </location>
</feature>
<dbReference type="Pfam" id="PF07699">
    <property type="entry name" value="Ephrin_rec_like"/>
    <property type="match status" value="4"/>
</dbReference>
<evidence type="ECO:0000259" key="25">
    <source>
        <dbReference type="PROSITE" id="PS50825"/>
    </source>
</evidence>
<dbReference type="GO" id="GO:0048863">
    <property type="term" value="P:stem cell differentiation"/>
    <property type="evidence" value="ECO:0007669"/>
    <property type="project" value="UniProtKB-ARBA"/>
</dbReference>
<dbReference type="PROSITE" id="PS50026">
    <property type="entry name" value="EGF_3"/>
    <property type="match status" value="23"/>
</dbReference>
<feature type="domain" description="EGF-like" evidence="24">
    <location>
        <begin position="2278"/>
        <end position="2314"/>
    </location>
</feature>
<feature type="disulfide bond" evidence="19">
    <location>
        <begin position="1886"/>
        <end position="1895"/>
    </location>
</feature>
<keyword evidence="12" id="KW-0677">Repeat</keyword>
<feature type="domain" description="EGF-like" evidence="24">
    <location>
        <begin position="2012"/>
        <end position="2047"/>
    </location>
</feature>
<dbReference type="GO" id="GO:0048646">
    <property type="term" value="P:anatomical structure formation involved in morphogenesis"/>
    <property type="evidence" value="ECO:0007669"/>
    <property type="project" value="UniProtKB-ARBA"/>
</dbReference>
<keyword evidence="28" id="KW-1185">Reference proteome</keyword>
<dbReference type="SMART" id="SM00159">
    <property type="entry name" value="PTX"/>
    <property type="match status" value="1"/>
</dbReference>
<keyword evidence="14" id="KW-0106">Calcium</keyword>
<evidence type="ECO:0000256" key="6">
    <source>
        <dbReference type="ARBA" id="ARBA00022525"/>
    </source>
</evidence>
<accession>A0A6P8I5G3</accession>
<dbReference type="GO" id="GO:0060255">
    <property type="term" value="P:regulation of macromolecule metabolic process"/>
    <property type="evidence" value="ECO:0007669"/>
    <property type="project" value="UniProtKB-ARBA"/>
</dbReference>
<feature type="domain" description="EGF-like" evidence="24">
    <location>
        <begin position="2049"/>
        <end position="2085"/>
    </location>
</feature>
<feature type="disulfide bond" evidence="19">
    <location>
        <begin position="1962"/>
        <end position="1971"/>
    </location>
</feature>
<dbReference type="GO" id="GO:0048592">
    <property type="term" value="P:eye morphogenesis"/>
    <property type="evidence" value="ECO:0007669"/>
    <property type="project" value="UniProtKB-ARBA"/>
</dbReference>